<sequence>MSNSPQDNSAWAGRSLPEINKLPRNRNSTYLIIAGVGLCVIAHRCMASRENSIISLPYCFGAAWRTVHLMSLNPGRSRFQLSHSATSSPQSIPSKDPPQHILPSFFLASVCFVSRETTIGTSSLFSLIQIMEEEILKIFVKSLLIVKFDDYVECLSVPQPSLSHSWFWFSGYTDKILLSIIIVSKSVEIHLRTRVSWFRFLNRNKVSPDRVLALPFVSYTLPSY</sequence>
<keyword evidence="2" id="KW-1185">Reference proteome</keyword>
<dbReference type="EMBL" id="VYZN01000015">
    <property type="protein sequence ID" value="KAE9538860.1"/>
    <property type="molecule type" value="Genomic_DNA"/>
</dbReference>
<dbReference type="AlphaFoldDB" id="A0A6G0TUI1"/>
<reference evidence="1 2" key="1">
    <citation type="submission" date="2019-08" db="EMBL/GenBank/DDBJ databases">
        <title>The genome of the soybean aphid Biotype 1, its phylome, world population structure and adaptation to the North American continent.</title>
        <authorList>
            <person name="Giordano R."/>
            <person name="Donthu R.K."/>
            <person name="Hernandez A.G."/>
            <person name="Wright C.L."/>
            <person name="Zimin A.V."/>
        </authorList>
    </citation>
    <scope>NUCLEOTIDE SEQUENCE [LARGE SCALE GENOMIC DNA]</scope>
    <source>
        <tissue evidence="1">Whole aphids</tissue>
    </source>
</reference>
<accession>A0A6G0TUI1</accession>
<protein>
    <submittedName>
        <fullName evidence="1">Uncharacterized protein</fullName>
    </submittedName>
</protein>
<gene>
    <name evidence="1" type="ORF">AGLY_005442</name>
</gene>
<organism evidence="1 2">
    <name type="scientific">Aphis glycines</name>
    <name type="common">Soybean aphid</name>
    <dbReference type="NCBI Taxonomy" id="307491"/>
    <lineage>
        <taxon>Eukaryota</taxon>
        <taxon>Metazoa</taxon>
        <taxon>Ecdysozoa</taxon>
        <taxon>Arthropoda</taxon>
        <taxon>Hexapoda</taxon>
        <taxon>Insecta</taxon>
        <taxon>Pterygota</taxon>
        <taxon>Neoptera</taxon>
        <taxon>Paraneoptera</taxon>
        <taxon>Hemiptera</taxon>
        <taxon>Sternorrhyncha</taxon>
        <taxon>Aphidomorpha</taxon>
        <taxon>Aphidoidea</taxon>
        <taxon>Aphididae</taxon>
        <taxon>Aphidini</taxon>
        <taxon>Aphis</taxon>
        <taxon>Aphis</taxon>
    </lineage>
</organism>
<dbReference type="Proteomes" id="UP000475862">
    <property type="component" value="Unassembled WGS sequence"/>
</dbReference>
<proteinExistence type="predicted"/>
<evidence type="ECO:0000313" key="1">
    <source>
        <dbReference type="EMBL" id="KAE9538860.1"/>
    </source>
</evidence>
<evidence type="ECO:0000313" key="2">
    <source>
        <dbReference type="Proteomes" id="UP000475862"/>
    </source>
</evidence>
<name>A0A6G0TUI1_APHGL</name>
<comment type="caution">
    <text evidence="1">The sequence shown here is derived from an EMBL/GenBank/DDBJ whole genome shotgun (WGS) entry which is preliminary data.</text>
</comment>